<dbReference type="InterPro" id="IPR051013">
    <property type="entry name" value="MBL_superfamily_lactonases"/>
</dbReference>
<keyword evidence="3" id="KW-0378">Hydrolase</keyword>
<dbReference type="Proteomes" id="UP001331561">
    <property type="component" value="Unassembled WGS sequence"/>
</dbReference>
<evidence type="ECO:0000256" key="3">
    <source>
        <dbReference type="ARBA" id="ARBA00022801"/>
    </source>
</evidence>
<dbReference type="EMBL" id="JAYXHS010000001">
    <property type="protein sequence ID" value="MEC5384311.1"/>
    <property type="molecule type" value="Genomic_DNA"/>
</dbReference>
<sequence>MLRKIFSATGLVASLMLAGVGSTHAAEPVQQLRLYAIDCGRIDIKDMGMFADTGEYDGKSGKVVTPCFLIRHPKGTLLWDTGLGDKLAGNKDGVDNGGFLLHVDTSLQSQLQGIGVAPGDVGYVAFSHMHFDHMGNANAFPAATWILNSAELAWAQSTPPPFGVDPSAFAGYKSAKTQMIDSDLDLFGDGSVRILKTPGHTPGHQVLVLKLKKAGTVVLSGDLYHTRENRKFHRVPSFNVERADTLASIDRVEAIVKNSKGKLFVQHDPLDFKLLPKFPAYLD</sequence>
<dbReference type="InterPro" id="IPR036866">
    <property type="entry name" value="RibonucZ/Hydroxyglut_hydro"/>
</dbReference>
<evidence type="ECO:0000313" key="8">
    <source>
        <dbReference type="Proteomes" id="UP001331561"/>
    </source>
</evidence>
<feature type="chain" id="PRO_5045214793" evidence="5">
    <location>
        <begin position="26"/>
        <end position="283"/>
    </location>
</feature>
<name>A0ABU6JYP1_9RHOO</name>
<organism evidence="7 8">
    <name type="scientific">Uliginosibacterium silvisoli</name>
    <dbReference type="NCBI Taxonomy" id="3114758"/>
    <lineage>
        <taxon>Bacteria</taxon>
        <taxon>Pseudomonadati</taxon>
        <taxon>Pseudomonadota</taxon>
        <taxon>Betaproteobacteria</taxon>
        <taxon>Rhodocyclales</taxon>
        <taxon>Zoogloeaceae</taxon>
        <taxon>Uliginosibacterium</taxon>
    </lineage>
</organism>
<dbReference type="PANTHER" id="PTHR42978">
    <property type="entry name" value="QUORUM-QUENCHING LACTONASE YTNP-RELATED-RELATED"/>
    <property type="match status" value="1"/>
</dbReference>
<evidence type="ECO:0000256" key="5">
    <source>
        <dbReference type="SAM" id="SignalP"/>
    </source>
</evidence>
<keyword evidence="2" id="KW-0479">Metal-binding</keyword>
<dbReference type="SMART" id="SM00849">
    <property type="entry name" value="Lactamase_B"/>
    <property type="match status" value="1"/>
</dbReference>
<feature type="domain" description="Metallo-beta-lactamase" evidence="6">
    <location>
        <begin position="64"/>
        <end position="267"/>
    </location>
</feature>
<keyword evidence="5" id="KW-0732">Signal</keyword>
<feature type="signal peptide" evidence="5">
    <location>
        <begin position="1"/>
        <end position="25"/>
    </location>
</feature>
<keyword evidence="8" id="KW-1185">Reference proteome</keyword>
<dbReference type="CDD" id="cd07729">
    <property type="entry name" value="AHL_lactonase_MBL-fold"/>
    <property type="match status" value="1"/>
</dbReference>
<evidence type="ECO:0000256" key="2">
    <source>
        <dbReference type="ARBA" id="ARBA00022723"/>
    </source>
</evidence>
<evidence type="ECO:0000313" key="7">
    <source>
        <dbReference type="EMBL" id="MEC5384311.1"/>
    </source>
</evidence>
<evidence type="ECO:0000256" key="4">
    <source>
        <dbReference type="ARBA" id="ARBA00022833"/>
    </source>
</evidence>
<proteinExistence type="inferred from homology"/>
<comment type="similarity">
    <text evidence="1">Belongs to the metallo-beta-lactamase superfamily.</text>
</comment>
<evidence type="ECO:0000259" key="6">
    <source>
        <dbReference type="SMART" id="SM00849"/>
    </source>
</evidence>
<dbReference type="Gene3D" id="3.60.15.10">
    <property type="entry name" value="Ribonuclease Z/Hydroxyacylglutathione hydrolase-like"/>
    <property type="match status" value="1"/>
</dbReference>
<reference evidence="7 8" key="1">
    <citation type="submission" date="2024-01" db="EMBL/GenBank/DDBJ databases">
        <title>Uliginosibacterium soil sp. nov.</title>
        <authorList>
            <person name="Lv Y."/>
        </authorList>
    </citation>
    <scope>NUCLEOTIDE SEQUENCE [LARGE SCALE GENOMIC DNA]</scope>
    <source>
        <strain evidence="7 8">H3</strain>
    </source>
</reference>
<dbReference type="PANTHER" id="PTHR42978:SF3">
    <property type="entry name" value="BLR3078 PROTEIN"/>
    <property type="match status" value="1"/>
</dbReference>
<accession>A0ABU6JYP1</accession>
<dbReference type="Pfam" id="PF00753">
    <property type="entry name" value="Lactamase_B"/>
    <property type="match status" value="1"/>
</dbReference>
<dbReference type="InterPro" id="IPR001279">
    <property type="entry name" value="Metallo-B-lactamas"/>
</dbReference>
<keyword evidence="4" id="KW-0862">Zinc</keyword>
<comment type="caution">
    <text evidence="7">The sequence shown here is derived from an EMBL/GenBank/DDBJ whole genome shotgun (WGS) entry which is preliminary data.</text>
</comment>
<gene>
    <name evidence="7" type="ORF">VVD49_01180</name>
</gene>
<protein>
    <submittedName>
        <fullName evidence="7">N-acyl homoserine lactonase family protein</fullName>
    </submittedName>
</protein>
<dbReference type="RefSeq" id="WP_327597291.1">
    <property type="nucleotide sequence ID" value="NZ_JAYXHS010000001.1"/>
</dbReference>
<evidence type="ECO:0000256" key="1">
    <source>
        <dbReference type="ARBA" id="ARBA00007749"/>
    </source>
</evidence>
<dbReference type="SUPFAM" id="SSF56281">
    <property type="entry name" value="Metallo-hydrolase/oxidoreductase"/>
    <property type="match status" value="1"/>
</dbReference>